<evidence type="ECO:0000256" key="1">
    <source>
        <dbReference type="SAM" id="MobiDB-lite"/>
    </source>
</evidence>
<protein>
    <submittedName>
        <fullName evidence="2">Uncharacterized protein</fullName>
    </submittedName>
</protein>
<proteinExistence type="predicted"/>
<feature type="region of interest" description="Disordered" evidence="1">
    <location>
        <begin position="24"/>
        <end position="55"/>
    </location>
</feature>
<organism evidence="2 3">
    <name type="scientific">Hydnum rufescens UP504</name>
    <dbReference type="NCBI Taxonomy" id="1448309"/>
    <lineage>
        <taxon>Eukaryota</taxon>
        <taxon>Fungi</taxon>
        <taxon>Dikarya</taxon>
        <taxon>Basidiomycota</taxon>
        <taxon>Agaricomycotina</taxon>
        <taxon>Agaricomycetes</taxon>
        <taxon>Cantharellales</taxon>
        <taxon>Hydnaceae</taxon>
        <taxon>Hydnum</taxon>
    </lineage>
</organism>
<gene>
    <name evidence="2" type="ORF">BS47DRAFT_1384071</name>
</gene>
<sequence>MDRHGEVILLLAAAWDYTVQHGAGETGGGEGSKGVKRSGMDVGLDDRRGNKTTVGKRKKAAVKSVALIWDELEDADSVDNLLSFGSQAASHDSSNSSSIPCSVGGRKPYYVYSASGPNYLLKRIQIIQFQSFKYLPFL</sequence>
<evidence type="ECO:0000313" key="3">
    <source>
        <dbReference type="Proteomes" id="UP000886523"/>
    </source>
</evidence>
<accession>A0A9P6AQM0</accession>
<keyword evidence="3" id="KW-1185">Reference proteome</keyword>
<reference evidence="2" key="1">
    <citation type="journal article" date="2020" name="Nat. Commun.">
        <title>Large-scale genome sequencing of mycorrhizal fungi provides insights into the early evolution of symbiotic traits.</title>
        <authorList>
            <person name="Miyauchi S."/>
            <person name="Kiss E."/>
            <person name="Kuo A."/>
            <person name="Drula E."/>
            <person name="Kohler A."/>
            <person name="Sanchez-Garcia M."/>
            <person name="Morin E."/>
            <person name="Andreopoulos B."/>
            <person name="Barry K.W."/>
            <person name="Bonito G."/>
            <person name="Buee M."/>
            <person name="Carver A."/>
            <person name="Chen C."/>
            <person name="Cichocki N."/>
            <person name="Clum A."/>
            <person name="Culley D."/>
            <person name="Crous P.W."/>
            <person name="Fauchery L."/>
            <person name="Girlanda M."/>
            <person name="Hayes R.D."/>
            <person name="Keri Z."/>
            <person name="LaButti K."/>
            <person name="Lipzen A."/>
            <person name="Lombard V."/>
            <person name="Magnuson J."/>
            <person name="Maillard F."/>
            <person name="Murat C."/>
            <person name="Nolan M."/>
            <person name="Ohm R.A."/>
            <person name="Pangilinan J."/>
            <person name="Pereira M.F."/>
            <person name="Perotto S."/>
            <person name="Peter M."/>
            <person name="Pfister S."/>
            <person name="Riley R."/>
            <person name="Sitrit Y."/>
            <person name="Stielow J.B."/>
            <person name="Szollosi G."/>
            <person name="Zifcakova L."/>
            <person name="Stursova M."/>
            <person name="Spatafora J.W."/>
            <person name="Tedersoo L."/>
            <person name="Vaario L.M."/>
            <person name="Yamada A."/>
            <person name="Yan M."/>
            <person name="Wang P."/>
            <person name="Xu J."/>
            <person name="Bruns T."/>
            <person name="Baldrian P."/>
            <person name="Vilgalys R."/>
            <person name="Dunand C."/>
            <person name="Henrissat B."/>
            <person name="Grigoriev I.V."/>
            <person name="Hibbett D."/>
            <person name="Nagy L.G."/>
            <person name="Martin F.M."/>
        </authorList>
    </citation>
    <scope>NUCLEOTIDE SEQUENCE</scope>
    <source>
        <strain evidence="2">UP504</strain>
    </source>
</reference>
<dbReference type="EMBL" id="MU129020">
    <property type="protein sequence ID" value="KAF9510244.1"/>
    <property type="molecule type" value="Genomic_DNA"/>
</dbReference>
<evidence type="ECO:0000313" key="2">
    <source>
        <dbReference type="EMBL" id="KAF9510244.1"/>
    </source>
</evidence>
<name>A0A9P6AQM0_9AGAM</name>
<dbReference type="AlphaFoldDB" id="A0A9P6AQM0"/>
<dbReference type="Proteomes" id="UP000886523">
    <property type="component" value="Unassembled WGS sequence"/>
</dbReference>
<comment type="caution">
    <text evidence="2">The sequence shown here is derived from an EMBL/GenBank/DDBJ whole genome shotgun (WGS) entry which is preliminary data.</text>
</comment>